<name>G7ZVX1_MEDTR</name>
<reference evidence="3 5" key="2">
    <citation type="journal article" date="2014" name="BMC Genomics">
        <title>An improved genome release (version Mt4.0) for the model legume Medicago truncatula.</title>
        <authorList>
            <person name="Tang H."/>
            <person name="Krishnakumar V."/>
            <person name="Bidwell S."/>
            <person name="Rosen B."/>
            <person name="Chan A."/>
            <person name="Zhou S."/>
            <person name="Gentzbittel L."/>
            <person name="Childs K.L."/>
            <person name="Yandell M."/>
            <person name="Gundlach H."/>
            <person name="Mayer K.F."/>
            <person name="Schwartz D.C."/>
            <person name="Town C.D."/>
        </authorList>
    </citation>
    <scope>GENOME REANNOTATION</scope>
    <source>
        <strain evidence="3">A17</strain>
        <strain evidence="4 5">cv. Jemalong A17</strain>
    </source>
</reference>
<dbReference type="AlphaFoldDB" id="G7ZVX1"/>
<protein>
    <submittedName>
        <fullName evidence="3">F-box-like protein</fullName>
    </submittedName>
</protein>
<evidence type="ECO:0000259" key="2">
    <source>
        <dbReference type="PROSITE" id="PS50181"/>
    </source>
</evidence>
<keyword evidence="1" id="KW-0472">Membrane</keyword>
<evidence type="ECO:0000313" key="3">
    <source>
        <dbReference type="EMBL" id="KEH41501.1"/>
    </source>
</evidence>
<sequence>MNFGCCFMLRYVPIRIRRVRLLLVPIGFRCLLVRLVCLICLVVLKTGPDVGFRLETYVYWVCEVEMLIMKKNNIASRISIQDLFFDILIRISLKLNVVELLVASMVCKSWNEICRNHFLWTKLDLAPMLSIYPCCQELGVTI</sequence>
<keyword evidence="1" id="KW-1133">Transmembrane helix</keyword>
<dbReference type="EnsemblPlants" id="KEH41501">
    <property type="protein sequence ID" value="KEH41501"/>
    <property type="gene ID" value="MTR_1g051645"/>
</dbReference>
<gene>
    <name evidence="3" type="ordered locus">MTR_1g051645</name>
</gene>
<keyword evidence="5" id="KW-1185">Reference proteome</keyword>
<dbReference type="InterPro" id="IPR036047">
    <property type="entry name" value="F-box-like_dom_sf"/>
</dbReference>
<evidence type="ECO:0000313" key="4">
    <source>
        <dbReference type="EnsemblPlants" id="KEH41501"/>
    </source>
</evidence>
<dbReference type="PaxDb" id="3880-AES83359"/>
<keyword evidence="1" id="KW-0812">Transmembrane</keyword>
<feature type="transmembrane region" description="Helical" evidence="1">
    <location>
        <begin position="21"/>
        <end position="44"/>
    </location>
</feature>
<dbReference type="EMBL" id="CM001217">
    <property type="protein sequence ID" value="KEH41501.1"/>
    <property type="molecule type" value="Genomic_DNA"/>
</dbReference>
<dbReference type="SUPFAM" id="SSF81383">
    <property type="entry name" value="F-box domain"/>
    <property type="match status" value="1"/>
</dbReference>
<dbReference type="Proteomes" id="UP000002051">
    <property type="component" value="Unassembled WGS sequence"/>
</dbReference>
<dbReference type="InterPro" id="IPR001810">
    <property type="entry name" value="F-box_dom"/>
</dbReference>
<dbReference type="Pfam" id="PF12937">
    <property type="entry name" value="F-box-like"/>
    <property type="match status" value="1"/>
</dbReference>
<proteinExistence type="predicted"/>
<reference evidence="3 5" key="1">
    <citation type="journal article" date="2011" name="Nature">
        <title>The Medicago genome provides insight into the evolution of rhizobial symbioses.</title>
        <authorList>
            <person name="Young N.D."/>
            <person name="Debelle F."/>
            <person name="Oldroyd G.E."/>
            <person name="Geurts R."/>
            <person name="Cannon S.B."/>
            <person name="Udvardi M.K."/>
            <person name="Benedito V.A."/>
            <person name="Mayer K.F."/>
            <person name="Gouzy J."/>
            <person name="Schoof H."/>
            <person name="Van de Peer Y."/>
            <person name="Proost S."/>
            <person name="Cook D.R."/>
            <person name="Meyers B.C."/>
            <person name="Spannagl M."/>
            <person name="Cheung F."/>
            <person name="De Mita S."/>
            <person name="Krishnakumar V."/>
            <person name="Gundlach H."/>
            <person name="Zhou S."/>
            <person name="Mudge J."/>
            <person name="Bharti A.K."/>
            <person name="Murray J.D."/>
            <person name="Naoumkina M.A."/>
            <person name="Rosen B."/>
            <person name="Silverstein K.A."/>
            <person name="Tang H."/>
            <person name="Rombauts S."/>
            <person name="Zhao P.X."/>
            <person name="Zhou P."/>
            <person name="Barbe V."/>
            <person name="Bardou P."/>
            <person name="Bechner M."/>
            <person name="Bellec A."/>
            <person name="Berger A."/>
            <person name="Berges H."/>
            <person name="Bidwell S."/>
            <person name="Bisseling T."/>
            <person name="Choisne N."/>
            <person name="Couloux A."/>
            <person name="Denny R."/>
            <person name="Deshpande S."/>
            <person name="Dai X."/>
            <person name="Doyle J.J."/>
            <person name="Dudez A.M."/>
            <person name="Farmer A.D."/>
            <person name="Fouteau S."/>
            <person name="Franken C."/>
            <person name="Gibelin C."/>
            <person name="Gish J."/>
            <person name="Goldstein S."/>
            <person name="Gonzalez A.J."/>
            <person name="Green P.J."/>
            <person name="Hallab A."/>
            <person name="Hartog M."/>
            <person name="Hua A."/>
            <person name="Humphray S.J."/>
            <person name="Jeong D.H."/>
            <person name="Jing Y."/>
            <person name="Jocker A."/>
            <person name="Kenton S.M."/>
            <person name="Kim D.J."/>
            <person name="Klee K."/>
            <person name="Lai H."/>
            <person name="Lang C."/>
            <person name="Lin S."/>
            <person name="Macmil S.L."/>
            <person name="Magdelenat G."/>
            <person name="Matthews L."/>
            <person name="McCorrison J."/>
            <person name="Monaghan E.L."/>
            <person name="Mun J.H."/>
            <person name="Najar F.Z."/>
            <person name="Nicholson C."/>
            <person name="Noirot C."/>
            <person name="O'Bleness M."/>
            <person name="Paule C.R."/>
            <person name="Poulain J."/>
            <person name="Prion F."/>
            <person name="Qin B."/>
            <person name="Qu C."/>
            <person name="Retzel E.F."/>
            <person name="Riddle C."/>
            <person name="Sallet E."/>
            <person name="Samain S."/>
            <person name="Samson N."/>
            <person name="Sanders I."/>
            <person name="Saurat O."/>
            <person name="Scarpelli C."/>
            <person name="Schiex T."/>
            <person name="Segurens B."/>
            <person name="Severin A.J."/>
            <person name="Sherrier D.J."/>
            <person name="Shi R."/>
            <person name="Sims S."/>
            <person name="Singer S.R."/>
            <person name="Sinharoy S."/>
            <person name="Sterck L."/>
            <person name="Viollet A."/>
            <person name="Wang B.B."/>
            <person name="Wang K."/>
            <person name="Wang M."/>
            <person name="Wang X."/>
            <person name="Warfsmann J."/>
            <person name="Weissenbach J."/>
            <person name="White D.D."/>
            <person name="White J.D."/>
            <person name="Wiley G.B."/>
            <person name="Wincker P."/>
            <person name="Xing Y."/>
            <person name="Yang L."/>
            <person name="Yao Z."/>
            <person name="Ying F."/>
            <person name="Zhai J."/>
            <person name="Zhou L."/>
            <person name="Zuber A."/>
            <person name="Denarie J."/>
            <person name="Dixon R.A."/>
            <person name="May G.D."/>
            <person name="Schwartz D.C."/>
            <person name="Rogers J."/>
            <person name="Quetier F."/>
            <person name="Town C.D."/>
            <person name="Roe B.A."/>
        </authorList>
    </citation>
    <scope>NUCLEOTIDE SEQUENCE [LARGE SCALE GENOMIC DNA]</scope>
    <source>
        <strain evidence="3">A17</strain>
        <strain evidence="4 5">cv. Jemalong A17</strain>
    </source>
</reference>
<evidence type="ECO:0000256" key="1">
    <source>
        <dbReference type="SAM" id="Phobius"/>
    </source>
</evidence>
<feature type="domain" description="F-box" evidence="2">
    <location>
        <begin position="77"/>
        <end position="123"/>
    </location>
</feature>
<accession>G7ZVX1</accession>
<reference evidence="4" key="3">
    <citation type="submission" date="2015-04" db="UniProtKB">
        <authorList>
            <consortium name="EnsemblPlants"/>
        </authorList>
    </citation>
    <scope>IDENTIFICATION</scope>
    <source>
        <strain evidence="4">cv. Jemalong A17</strain>
    </source>
</reference>
<evidence type="ECO:0000313" key="5">
    <source>
        <dbReference type="Proteomes" id="UP000002051"/>
    </source>
</evidence>
<dbReference type="Gene3D" id="1.20.1280.50">
    <property type="match status" value="1"/>
</dbReference>
<organism evidence="3 5">
    <name type="scientific">Medicago truncatula</name>
    <name type="common">Barrel medic</name>
    <name type="synonym">Medicago tribuloides</name>
    <dbReference type="NCBI Taxonomy" id="3880"/>
    <lineage>
        <taxon>Eukaryota</taxon>
        <taxon>Viridiplantae</taxon>
        <taxon>Streptophyta</taxon>
        <taxon>Embryophyta</taxon>
        <taxon>Tracheophyta</taxon>
        <taxon>Spermatophyta</taxon>
        <taxon>Magnoliopsida</taxon>
        <taxon>eudicotyledons</taxon>
        <taxon>Gunneridae</taxon>
        <taxon>Pentapetalae</taxon>
        <taxon>rosids</taxon>
        <taxon>fabids</taxon>
        <taxon>Fabales</taxon>
        <taxon>Fabaceae</taxon>
        <taxon>Papilionoideae</taxon>
        <taxon>50 kb inversion clade</taxon>
        <taxon>NPAAA clade</taxon>
        <taxon>Hologalegina</taxon>
        <taxon>IRL clade</taxon>
        <taxon>Trifolieae</taxon>
        <taxon>Medicago</taxon>
    </lineage>
</organism>
<dbReference type="PROSITE" id="PS50181">
    <property type="entry name" value="FBOX"/>
    <property type="match status" value="1"/>
</dbReference>
<dbReference type="HOGENOM" id="CLU_1818692_0_0_1"/>
<dbReference type="SMART" id="SM00256">
    <property type="entry name" value="FBOX"/>
    <property type="match status" value="1"/>
</dbReference>